<keyword evidence="3 6" id="KW-0963">Cytoplasm</keyword>
<dbReference type="Gene3D" id="1.10.8.10">
    <property type="entry name" value="DNA helicase RuvA subunit, C-terminal domain"/>
    <property type="match status" value="1"/>
</dbReference>
<evidence type="ECO:0000256" key="1">
    <source>
        <dbReference type="ARBA" id="ARBA00005532"/>
    </source>
</evidence>
<feature type="region of interest" description="Involved in Mg(2+) ion dislocation from EF-Tu" evidence="6">
    <location>
        <begin position="81"/>
        <end position="84"/>
    </location>
</feature>
<comment type="function">
    <text evidence="6 7">Associates with the EF-Tu.GDP complex and induces the exchange of GDP to GTP. It remains bound to the aminoacyl-tRNA.EF-Tu.GTP complex up to the GTP hydrolysis stage on the ribosome.</text>
</comment>
<evidence type="ECO:0000256" key="6">
    <source>
        <dbReference type="HAMAP-Rule" id="MF_00050"/>
    </source>
</evidence>
<dbReference type="InterPro" id="IPR001816">
    <property type="entry name" value="Transl_elong_EFTs/EF1B"/>
</dbReference>
<dbReference type="CDD" id="cd14275">
    <property type="entry name" value="UBA_EF-Ts"/>
    <property type="match status" value="1"/>
</dbReference>
<dbReference type="RefSeq" id="WP_163097396.1">
    <property type="nucleotide sequence ID" value="NZ_CP127523.1"/>
</dbReference>
<dbReference type="FunFam" id="1.10.286.20:FF:000001">
    <property type="entry name" value="Elongation factor Ts"/>
    <property type="match status" value="1"/>
</dbReference>
<dbReference type="NCBIfam" id="TIGR00116">
    <property type="entry name" value="tsf"/>
    <property type="match status" value="1"/>
</dbReference>
<evidence type="ECO:0000256" key="2">
    <source>
        <dbReference type="ARBA" id="ARBA00016956"/>
    </source>
</evidence>
<dbReference type="InterPro" id="IPR014039">
    <property type="entry name" value="Transl_elong_EFTs/EF1B_dimer"/>
</dbReference>
<keyword evidence="5 6" id="KW-0648">Protein biosynthesis</keyword>
<dbReference type="InterPro" id="IPR036402">
    <property type="entry name" value="EF-Ts_dimer_sf"/>
</dbReference>
<dbReference type="Gene3D" id="1.10.286.20">
    <property type="match status" value="1"/>
</dbReference>
<evidence type="ECO:0000256" key="7">
    <source>
        <dbReference type="RuleBase" id="RU000642"/>
    </source>
</evidence>
<dbReference type="Gene3D" id="3.30.479.20">
    <property type="entry name" value="Elongation factor Ts, dimerisation domain"/>
    <property type="match status" value="2"/>
</dbReference>
<organism evidence="10">
    <name type="scientific">Acidithiobacillus ferrianus</name>
    <dbReference type="NCBI Taxonomy" id="2678518"/>
    <lineage>
        <taxon>Bacteria</taxon>
        <taxon>Pseudomonadati</taxon>
        <taxon>Pseudomonadota</taxon>
        <taxon>Acidithiobacillia</taxon>
        <taxon>Acidithiobacillales</taxon>
        <taxon>Acidithiobacillaceae</taxon>
        <taxon>Acidithiobacillus</taxon>
    </lineage>
</organism>
<gene>
    <name evidence="6" type="primary">tsf</name>
    <name evidence="10" type="ORF">GL267_05640</name>
</gene>
<protein>
    <recommendedName>
        <fullName evidence="2 6">Elongation factor Ts</fullName>
        <shortName evidence="6">EF-Ts</shortName>
    </recommendedName>
</protein>
<evidence type="ECO:0000256" key="8">
    <source>
        <dbReference type="RuleBase" id="RU000643"/>
    </source>
</evidence>
<dbReference type="HAMAP" id="MF_00050">
    <property type="entry name" value="EF_Ts"/>
    <property type="match status" value="1"/>
</dbReference>
<evidence type="ECO:0000256" key="4">
    <source>
        <dbReference type="ARBA" id="ARBA00022768"/>
    </source>
</evidence>
<dbReference type="AlphaFoldDB" id="A0A845U5I8"/>
<dbReference type="EMBL" id="WNJL01000023">
    <property type="protein sequence ID" value="NDU42143.1"/>
    <property type="molecule type" value="Genomic_DNA"/>
</dbReference>
<dbReference type="FunFam" id="1.10.8.10:FF:000001">
    <property type="entry name" value="Elongation factor Ts"/>
    <property type="match status" value="1"/>
</dbReference>
<dbReference type="PANTHER" id="PTHR11741">
    <property type="entry name" value="ELONGATION FACTOR TS"/>
    <property type="match status" value="1"/>
</dbReference>
<comment type="similarity">
    <text evidence="1 6 7">Belongs to the EF-Ts family.</text>
</comment>
<accession>A0A845U5I8</accession>
<proteinExistence type="inferred from homology"/>
<dbReference type="GO" id="GO:0005737">
    <property type="term" value="C:cytoplasm"/>
    <property type="evidence" value="ECO:0007669"/>
    <property type="project" value="UniProtKB-SubCell"/>
</dbReference>
<comment type="subcellular location">
    <subcellularLocation>
        <location evidence="6 8">Cytoplasm</location>
    </subcellularLocation>
</comment>
<dbReference type="PROSITE" id="PS01127">
    <property type="entry name" value="EF_TS_2"/>
    <property type="match status" value="1"/>
</dbReference>
<dbReference type="SUPFAM" id="SSF46934">
    <property type="entry name" value="UBA-like"/>
    <property type="match status" value="1"/>
</dbReference>
<sequence>MVISAQQVKELRERTGAGMMECKTVLTEAGGDMEAAIDLLRKRGLAKADKKAGRVAAEGVVVTVLSGDQKRGVVLEVNCETDFVAKNEDFLALAKDCTKQALAQGFDAADALLADAAVEERRKGLVSKLGENISLRRLRYLQVEEGVVGAYIHGGRIGVLVALEGQAATGALGRDVAMHVAAARPEVIHPSAVSAERLAREKEILIAQAADSGKSADIIEKMISGRLNKLLNEIALLGQPFVKDPDRSIGQMMKDFPGVEVREFVRFEVGEGIEKAPTADFATEVMAQVRGS</sequence>
<dbReference type="Pfam" id="PF00889">
    <property type="entry name" value="EF_TS"/>
    <property type="match status" value="1"/>
</dbReference>
<comment type="caution">
    <text evidence="10">The sequence shown here is derived from an EMBL/GenBank/DDBJ whole genome shotgun (WGS) entry which is preliminary data.</text>
</comment>
<evidence type="ECO:0000313" key="10">
    <source>
        <dbReference type="EMBL" id="NDU42143.1"/>
    </source>
</evidence>
<dbReference type="InterPro" id="IPR009060">
    <property type="entry name" value="UBA-like_sf"/>
</dbReference>
<evidence type="ECO:0000259" key="9">
    <source>
        <dbReference type="Pfam" id="PF00889"/>
    </source>
</evidence>
<dbReference type="SUPFAM" id="SSF54713">
    <property type="entry name" value="Elongation factor Ts (EF-Ts), dimerisation domain"/>
    <property type="match status" value="2"/>
</dbReference>
<reference evidence="10" key="1">
    <citation type="submission" date="2019-11" db="EMBL/GenBank/DDBJ databases">
        <title>Acidithiobacillus ferrianus sp. nov.: a facultatively anaerobic and extremely acidophilic chemolithoautotroph.</title>
        <authorList>
            <person name="Norris P.R."/>
            <person name="Falagan C."/>
            <person name="Moya-Beltran A."/>
            <person name="Castro M."/>
            <person name="Quatrini R."/>
            <person name="Johnson D.B."/>
        </authorList>
    </citation>
    <scope>NUCLEOTIDE SEQUENCE [LARGE SCALE GENOMIC DNA]</scope>
    <source>
        <strain evidence="10">MG</strain>
    </source>
</reference>
<name>A0A845U5I8_9PROT</name>
<dbReference type="PANTHER" id="PTHR11741:SF0">
    <property type="entry name" value="ELONGATION FACTOR TS, MITOCHONDRIAL"/>
    <property type="match status" value="1"/>
</dbReference>
<feature type="domain" description="Translation elongation factor EFTs/EF1B dimerisation" evidence="9">
    <location>
        <begin position="72"/>
        <end position="271"/>
    </location>
</feature>
<evidence type="ECO:0000256" key="3">
    <source>
        <dbReference type="ARBA" id="ARBA00022490"/>
    </source>
</evidence>
<dbReference type="GO" id="GO:0003746">
    <property type="term" value="F:translation elongation factor activity"/>
    <property type="evidence" value="ECO:0007669"/>
    <property type="project" value="UniProtKB-UniRule"/>
</dbReference>
<dbReference type="InterPro" id="IPR018101">
    <property type="entry name" value="Transl_elong_Ts_CS"/>
</dbReference>
<keyword evidence="4 6" id="KW-0251">Elongation factor</keyword>
<evidence type="ECO:0000256" key="5">
    <source>
        <dbReference type="ARBA" id="ARBA00022917"/>
    </source>
</evidence>